<proteinExistence type="predicted"/>
<dbReference type="InterPro" id="IPR031100">
    <property type="entry name" value="LOG_fam"/>
</dbReference>
<dbReference type="STRING" id="1121877.FEAC_02290"/>
<dbReference type="InterPro" id="IPR052341">
    <property type="entry name" value="LOG_family_nucleotidases"/>
</dbReference>
<gene>
    <name evidence="1" type="primary">fas6</name>
    <name evidence="1" type="ORF">FEAC_02290</name>
</gene>
<dbReference type="GO" id="GO:0005829">
    <property type="term" value="C:cytosol"/>
    <property type="evidence" value="ECO:0007669"/>
    <property type="project" value="TreeGrafter"/>
</dbReference>
<protein>
    <submittedName>
        <fullName evidence="1">LOG family protein ORF6 in fasciation locus</fullName>
    </submittedName>
</protein>
<reference evidence="1 2" key="1">
    <citation type="submission" date="2015-01" db="EMBL/GenBank/DDBJ databases">
        <title>Draft genome of the acidophilic iron oxidizer Ferrimicrobium acidiphilum strain T23.</title>
        <authorList>
            <person name="Poehlein A."/>
            <person name="Eisen S."/>
            <person name="Schloemann M."/>
            <person name="Johnson B.D."/>
            <person name="Daniel R."/>
            <person name="Muehling M."/>
        </authorList>
    </citation>
    <scope>NUCLEOTIDE SEQUENCE [LARGE SCALE GENOMIC DNA]</scope>
    <source>
        <strain evidence="1 2">T23</strain>
    </source>
</reference>
<dbReference type="GO" id="GO:0009691">
    <property type="term" value="P:cytokinin biosynthetic process"/>
    <property type="evidence" value="ECO:0007669"/>
    <property type="project" value="InterPro"/>
</dbReference>
<dbReference type="AlphaFoldDB" id="A0A0D8FYU0"/>
<dbReference type="EMBL" id="JXUW01000002">
    <property type="protein sequence ID" value="KJE77857.1"/>
    <property type="molecule type" value="Genomic_DNA"/>
</dbReference>
<dbReference type="PATRIC" id="fig|1121877.4.peg.251"/>
<name>A0A0D8FYU0_9ACTN</name>
<organism evidence="1 2">
    <name type="scientific">Ferrimicrobium acidiphilum DSM 19497</name>
    <dbReference type="NCBI Taxonomy" id="1121877"/>
    <lineage>
        <taxon>Bacteria</taxon>
        <taxon>Bacillati</taxon>
        <taxon>Actinomycetota</taxon>
        <taxon>Acidimicrobiia</taxon>
        <taxon>Acidimicrobiales</taxon>
        <taxon>Acidimicrobiaceae</taxon>
        <taxon>Ferrimicrobium</taxon>
    </lineage>
</organism>
<dbReference type="Gene3D" id="3.40.50.450">
    <property type="match status" value="1"/>
</dbReference>
<dbReference type="Pfam" id="PF03641">
    <property type="entry name" value="Lysine_decarbox"/>
    <property type="match status" value="1"/>
</dbReference>
<dbReference type="PANTHER" id="PTHR43393:SF2">
    <property type="entry name" value="CYTOKININ RIBOSIDE 5'-MONOPHOSPHATE PHOSPHORIBOHYDROLASE"/>
    <property type="match status" value="1"/>
</dbReference>
<comment type="caution">
    <text evidence="1">The sequence shown here is derived from an EMBL/GenBank/DDBJ whole genome shotgun (WGS) entry which is preliminary data.</text>
</comment>
<evidence type="ECO:0000313" key="1">
    <source>
        <dbReference type="EMBL" id="KJE77857.1"/>
    </source>
</evidence>
<accession>A0A0D8FYU0</accession>
<dbReference type="GeneID" id="78371576"/>
<dbReference type="SUPFAM" id="SSF102405">
    <property type="entry name" value="MCP/YpsA-like"/>
    <property type="match status" value="1"/>
</dbReference>
<evidence type="ECO:0000313" key="2">
    <source>
        <dbReference type="Proteomes" id="UP000032336"/>
    </source>
</evidence>
<dbReference type="OrthoDB" id="9801098at2"/>
<dbReference type="RefSeq" id="WP_052565118.1">
    <property type="nucleotide sequence ID" value="NZ_JQKF01000002.1"/>
</dbReference>
<keyword evidence="2" id="KW-1185">Reference proteome</keyword>
<dbReference type="InterPro" id="IPR005269">
    <property type="entry name" value="LOG"/>
</dbReference>
<dbReference type="Proteomes" id="UP000032336">
    <property type="component" value="Unassembled WGS sequence"/>
</dbReference>
<dbReference type="eggNOG" id="COG1611">
    <property type="taxonomic scope" value="Bacteria"/>
</dbReference>
<sequence>MTEPSANDLDNPQQRSVGLKNPNRDLKLVLVNELEATLSADMDRLDLKMITSAIRELREAFTTFAPYRSQRKVTIFGSARIQADDPRYLLAHHLGAAFAEQNWLVITGGGPGLMDAATSGAGPLHAFGVNIRLPHEQAAAHGLDESGHLIEMKYFFTRKVLMIKESSAFVSMPGGLGTLDETFELLTLLQTGKAQLAPLVLLEPKGDDYFELLLKFMTDVLLPQGLVTAADLNLYRRCSSVEEAVREVTDFYRNYDSARIVGKQLILRLQRLPSPTLLDALNRDFADILRSGAISVIPPTAWEVREQDHLNLKRLSLDFDQHSLGRLRSMIDRLNEI</sequence>
<dbReference type="NCBIfam" id="TIGR00730">
    <property type="entry name" value="Rossman fold protein, TIGR00730 family"/>
    <property type="match status" value="1"/>
</dbReference>
<dbReference type="GO" id="GO:0016787">
    <property type="term" value="F:hydrolase activity"/>
    <property type="evidence" value="ECO:0007669"/>
    <property type="project" value="InterPro"/>
</dbReference>
<dbReference type="PANTHER" id="PTHR43393">
    <property type="entry name" value="CYTOKININ RIBOSIDE 5'-MONOPHOSPHATE PHOSPHORIBOHYDROLASE"/>
    <property type="match status" value="1"/>
</dbReference>